<organism evidence="1">
    <name type="scientific">Caldithrix abyssi</name>
    <dbReference type="NCBI Taxonomy" id="187145"/>
    <lineage>
        <taxon>Bacteria</taxon>
        <taxon>Pseudomonadati</taxon>
        <taxon>Calditrichota</taxon>
        <taxon>Calditrichia</taxon>
        <taxon>Calditrichales</taxon>
        <taxon>Calditrichaceae</taxon>
        <taxon>Caldithrix</taxon>
    </lineage>
</organism>
<protein>
    <recommendedName>
        <fullName evidence="2">WD40 repeat domain-containing protein</fullName>
    </recommendedName>
</protein>
<dbReference type="Proteomes" id="UP000886005">
    <property type="component" value="Unassembled WGS sequence"/>
</dbReference>
<name>A0A7V1PUN0_CALAY</name>
<dbReference type="EMBL" id="DRLD01000100">
    <property type="protein sequence ID" value="HED09782.1"/>
    <property type="molecule type" value="Genomic_DNA"/>
</dbReference>
<dbReference type="AlphaFoldDB" id="A0A7V1PUN0"/>
<evidence type="ECO:0000313" key="1">
    <source>
        <dbReference type="EMBL" id="HED09782.1"/>
    </source>
</evidence>
<reference evidence="1" key="1">
    <citation type="journal article" date="2020" name="mSystems">
        <title>Genome- and Community-Level Interaction Insights into Carbon Utilization and Element Cycling Functions of Hydrothermarchaeota in Hydrothermal Sediment.</title>
        <authorList>
            <person name="Zhou Z."/>
            <person name="Liu Y."/>
            <person name="Xu W."/>
            <person name="Pan J."/>
            <person name="Luo Z.H."/>
            <person name="Li M."/>
        </authorList>
    </citation>
    <scope>NUCLEOTIDE SEQUENCE [LARGE SCALE GENOMIC DNA]</scope>
    <source>
        <strain evidence="1">HyVt-456</strain>
    </source>
</reference>
<accession>A0A7V1PUN0</accession>
<proteinExistence type="predicted"/>
<comment type="caution">
    <text evidence="1">The sequence shown here is derived from an EMBL/GenBank/DDBJ whole genome shotgun (WGS) entry which is preliminary data.</text>
</comment>
<evidence type="ECO:0008006" key="2">
    <source>
        <dbReference type="Google" id="ProtNLM"/>
    </source>
</evidence>
<dbReference type="SUPFAM" id="SSF101898">
    <property type="entry name" value="NHL repeat"/>
    <property type="match status" value="1"/>
</dbReference>
<gene>
    <name evidence="1" type="ORF">ENJ10_03760</name>
</gene>
<sequence length="401" mass="46118">MIRSHILLNEHFDNWQSEIEGRWSYRRLYDDEHWRKGWISFDAITWSAEEKALYCGLNAMEGDLLYRFHADEERFESLNARQWADKFDSKVHRCLLHNPNDGCFYFGTSLLHDIDQQHEAPGGKLMRFDPRSGEYTRLAIPFPHLYIQSIAADFERGRIYCFTYPAEFVICYDMKSGTCRNLAYITNATSLVQPHNGVVDAGGYLWGTCAETRAFDEVAGETPVRLFRYHPDTDRFDWFDFGLSRKADKRQLIPDPVQERDIPFHSDQTRHKEDLGFCDAMVYDGDRYIYAGTTAGVLCRIDTRALKVDKVAHVIPAGRLPALALDAGGTLYGAGGIKGDTQLFKWRPGEDKMELLDRIEDDRGNRPARIHDMAIGSDGVIFLAENDNHKRSSYLWSVKGF</sequence>